<proteinExistence type="predicted"/>
<evidence type="ECO:0000313" key="2">
    <source>
        <dbReference type="Proteomes" id="UP001199631"/>
    </source>
</evidence>
<gene>
    <name evidence="1" type="ORF">K3T81_05525</name>
</gene>
<dbReference type="AlphaFoldDB" id="A0AAW5B4I7"/>
<comment type="caution">
    <text evidence="1">The sequence shown here is derived from an EMBL/GenBank/DDBJ whole genome shotgun (WGS) entry which is preliminary data.</text>
</comment>
<protein>
    <submittedName>
        <fullName evidence="1">DUF6376 family protein</fullName>
    </submittedName>
</protein>
<accession>A0AAW5B4I7</accession>
<dbReference type="InterPro" id="IPR045956">
    <property type="entry name" value="DUF6376"/>
</dbReference>
<name>A0AAW5B4I7_9BACI</name>
<dbReference type="PROSITE" id="PS51257">
    <property type="entry name" value="PROKAR_LIPOPROTEIN"/>
    <property type="match status" value="1"/>
</dbReference>
<dbReference type="Pfam" id="PF19903">
    <property type="entry name" value="DUF6376"/>
    <property type="match status" value="1"/>
</dbReference>
<dbReference type="Proteomes" id="UP001199631">
    <property type="component" value="Unassembled WGS sequence"/>
</dbReference>
<evidence type="ECO:0000313" key="1">
    <source>
        <dbReference type="EMBL" id="MCG3418605.1"/>
    </source>
</evidence>
<sequence length="137" mass="15269">MKRLVVIPILAVCIILLSGCSFLEETNDSINYVSEATDYINNLSSFVEESTSLEGEELANRVQTLQTTIEDFIRLEAPGLAEDIHQELKNKSETLLTATNELLKNGEVAIEQLQDSHVYQTIENITGLMNQIENLGL</sequence>
<reference evidence="1 2" key="1">
    <citation type="journal article" date="2022" name="Evol. Bioinform. Online">
        <title>Draft Genome Sequence of Oceanobacillus jordanicus Strain GSFE11, a Halotolerant Plant Growth-Promoting Bacterial Endophyte Isolated From the Jordan Valley.</title>
        <authorList>
            <person name="Alhindi T."/>
            <person name="Albdaiwi R."/>
        </authorList>
    </citation>
    <scope>NUCLEOTIDE SEQUENCE [LARGE SCALE GENOMIC DNA]</scope>
    <source>
        <strain evidence="1 2">GSFE11</strain>
    </source>
</reference>
<dbReference type="RefSeq" id="WP_238018746.1">
    <property type="nucleotide sequence ID" value="NZ_JAIFZM010000003.1"/>
</dbReference>
<dbReference type="EMBL" id="JAIFZM010000003">
    <property type="protein sequence ID" value="MCG3418605.1"/>
    <property type="molecule type" value="Genomic_DNA"/>
</dbReference>
<keyword evidence="2" id="KW-1185">Reference proteome</keyword>
<organism evidence="1 2">
    <name type="scientific">Oceanobacillus jordanicus</name>
    <dbReference type="NCBI Taxonomy" id="2867266"/>
    <lineage>
        <taxon>Bacteria</taxon>
        <taxon>Bacillati</taxon>
        <taxon>Bacillota</taxon>
        <taxon>Bacilli</taxon>
        <taxon>Bacillales</taxon>
        <taxon>Bacillaceae</taxon>
        <taxon>Oceanobacillus</taxon>
    </lineage>
</organism>